<dbReference type="InParanoid" id="B4LN61"/>
<dbReference type="AlphaFoldDB" id="B4LN61"/>
<dbReference type="Proteomes" id="UP000008792">
    <property type="component" value="Unassembled WGS sequence"/>
</dbReference>
<sequence length="146" mass="17199">MSLMRFSLIFTTFCLIGITALVEFNNVKCSTRNPDFLNYEYCFLKSVNRTYKYLSVKCHLSQLPITNAWMTYKIIKRDSRNIFERFNATIDVCKFMKDRSNQLANILFNSFADYTNVNHTCPINHDIILEKLPVQHVNNMLYVTKS</sequence>
<name>B4LN61_DROVI</name>
<evidence type="ECO:0000313" key="3">
    <source>
        <dbReference type="Proteomes" id="UP000008792"/>
    </source>
</evidence>
<dbReference type="EMBL" id="CH940648">
    <property type="protein sequence ID" value="EDW60065.2"/>
    <property type="molecule type" value="Genomic_DNA"/>
</dbReference>
<dbReference type="PANTHER" id="PTHR20898">
    <property type="entry name" value="DAEDALUS ON 3-RELATED-RELATED"/>
    <property type="match status" value="1"/>
</dbReference>
<keyword evidence="3" id="KW-1185">Reference proteome</keyword>
<dbReference type="Pfam" id="PF06477">
    <property type="entry name" value="DUF1091"/>
    <property type="match status" value="1"/>
</dbReference>
<dbReference type="STRING" id="7244.B4LN61"/>
<proteinExistence type="predicted"/>
<dbReference type="HOGENOM" id="CLU_116900_0_0_1"/>
<dbReference type="OrthoDB" id="7845501at2759"/>
<evidence type="ECO:0000256" key="1">
    <source>
        <dbReference type="SAM" id="SignalP"/>
    </source>
</evidence>
<organism evidence="2 3">
    <name type="scientific">Drosophila virilis</name>
    <name type="common">Fruit fly</name>
    <dbReference type="NCBI Taxonomy" id="7244"/>
    <lineage>
        <taxon>Eukaryota</taxon>
        <taxon>Metazoa</taxon>
        <taxon>Ecdysozoa</taxon>
        <taxon>Arthropoda</taxon>
        <taxon>Hexapoda</taxon>
        <taxon>Insecta</taxon>
        <taxon>Pterygota</taxon>
        <taxon>Neoptera</taxon>
        <taxon>Endopterygota</taxon>
        <taxon>Diptera</taxon>
        <taxon>Brachycera</taxon>
        <taxon>Muscomorpha</taxon>
        <taxon>Ephydroidea</taxon>
        <taxon>Drosophilidae</taxon>
        <taxon>Drosophila</taxon>
    </lineage>
</organism>
<gene>
    <name evidence="2" type="primary">Dvir\GJ17115</name>
    <name evidence="2" type="ORF">Dvir_GJ17115</name>
</gene>
<accession>B4LN61</accession>
<evidence type="ECO:0000313" key="2">
    <source>
        <dbReference type="EMBL" id="EDW60065.2"/>
    </source>
</evidence>
<feature type="signal peptide" evidence="1">
    <location>
        <begin position="1"/>
        <end position="24"/>
    </location>
</feature>
<dbReference type="PANTHER" id="PTHR20898:SF0">
    <property type="entry name" value="DAEDALUS ON 3-RELATED"/>
    <property type="match status" value="1"/>
</dbReference>
<dbReference type="eggNOG" id="ENOG502T6TZ">
    <property type="taxonomic scope" value="Eukaryota"/>
</dbReference>
<reference evidence="2 3" key="1">
    <citation type="journal article" date="2007" name="Nature">
        <title>Evolution of genes and genomes on the Drosophila phylogeny.</title>
        <authorList>
            <consortium name="Drosophila 12 Genomes Consortium"/>
            <person name="Clark A.G."/>
            <person name="Eisen M.B."/>
            <person name="Smith D.R."/>
            <person name="Bergman C.M."/>
            <person name="Oliver B."/>
            <person name="Markow T.A."/>
            <person name="Kaufman T.C."/>
            <person name="Kellis M."/>
            <person name="Gelbart W."/>
            <person name="Iyer V.N."/>
            <person name="Pollard D.A."/>
            <person name="Sackton T.B."/>
            <person name="Larracuente A.M."/>
            <person name="Singh N.D."/>
            <person name="Abad J.P."/>
            <person name="Abt D.N."/>
            <person name="Adryan B."/>
            <person name="Aguade M."/>
            <person name="Akashi H."/>
            <person name="Anderson W.W."/>
            <person name="Aquadro C.F."/>
            <person name="Ardell D.H."/>
            <person name="Arguello R."/>
            <person name="Artieri C.G."/>
            <person name="Barbash D.A."/>
            <person name="Barker D."/>
            <person name="Barsanti P."/>
            <person name="Batterham P."/>
            <person name="Batzoglou S."/>
            <person name="Begun D."/>
            <person name="Bhutkar A."/>
            <person name="Blanco E."/>
            <person name="Bosak S.A."/>
            <person name="Bradley R.K."/>
            <person name="Brand A.D."/>
            <person name="Brent M.R."/>
            <person name="Brooks A.N."/>
            <person name="Brown R.H."/>
            <person name="Butlin R.K."/>
            <person name="Caggese C."/>
            <person name="Calvi B.R."/>
            <person name="Bernardo de Carvalho A."/>
            <person name="Caspi A."/>
            <person name="Castrezana S."/>
            <person name="Celniker S.E."/>
            <person name="Chang J.L."/>
            <person name="Chapple C."/>
            <person name="Chatterji S."/>
            <person name="Chinwalla A."/>
            <person name="Civetta A."/>
            <person name="Clifton S.W."/>
            <person name="Comeron J.M."/>
            <person name="Costello J.C."/>
            <person name="Coyne J.A."/>
            <person name="Daub J."/>
            <person name="David R.G."/>
            <person name="Delcher A.L."/>
            <person name="Delehaunty K."/>
            <person name="Do C.B."/>
            <person name="Ebling H."/>
            <person name="Edwards K."/>
            <person name="Eickbush T."/>
            <person name="Evans J.D."/>
            <person name="Filipski A."/>
            <person name="Findeiss S."/>
            <person name="Freyhult E."/>
            <person name="Fulton L."/>
            <person name="Fulton R."/>
            <person name="Garcia A.C."/>
            <person name="Gardiner A."/>
            <person name="Garfield D.A."/>
            <person name="Garvin B.E."/>
            <person name="Gibson G."/>
            <person name="Gilbert D."/>
            <person name="Gnerre S."/>
            <person name="Godfrey J."/>
            <person name="Good R."/>
            <person name="Gotea V."/>
            <person name="Gravely B."/>
            <person name="Greenberg A.J."/>
            <person name="Griffiths-Jones S."/>
            <person name="Gross S."/>
            <person name="Guigo R."/>
            <person name="Gustafson E.A."/>
            <person name="Haerty W."/>
            <person name="Hahn M.W."/>
            <person name="Halligan D.L."/>
            <person name="Halpern A.L."/>
            <person name="Halter G.M."/>
            <person name="Han M.V."/>
            <person name="Heger A."/>
            <person name="Hillier L."/>
            <person name="Hinrichs A.S."/>
            <person name="Holmes I."/>
            <person name="Hoskins R.A."/>
            <person name="Hubisz M.J."/>
            <person name="Hultmark D."/>
            <person name="Huntley M.A."/>
            <person name="Jaffe D.B."/>
            <person name="Jagadeeshan S."/>
            <person name="Jeck W.R."/>
            <person name="Johnson J."/>
            <person name="Jones C.D."/>
            <person name="Jordan W.C."/>
            <person name="Karpen G.H."/>
            <person name="Kataoka E."/>
            <person name="Keightley P.D."/>
            <person name="Kheradpour P."/>
            <person name="Kirkness E.F."/>
            <person name="Koerich L.B."/>
            <person name="Kristiansen K."/>
            <person name="Kudrna D."/>
            <person name="Kulathinal R.J."/>
            <person name="Kumar S."/>
            <person name="Kwok R."/>
            <person name="Lander E."/>
            <person name="Langley C.H."/>
            <person name="Lapoint R."/>
            <person name="Lazzaro B.P."/>
            <person name="Lee S.J."/>
            <person name="Levesque L."/>
            <person name="Li R."/>
            <person name="Lin C.F."/>
            <person name="Lin M.F."/>
            <person name="Lindblad-Toh K."/>
            <person name="Llopart A."/>
            <person name="Long M."/>
            <person name="Low L."/>
            <person name="Lozovsky E."/>
            <person name="Lu J."/>
            <person name="Luo M."/>
            <person name="Machado C.A."/>
            <person name="Makalowski W."/>
            <person name="Marzo M."/>
            <person name="Matsuda M."/>
            <person name="Matzkin L."/>
            <person name="McAllister B."/>
            <person name="McBride C.S."/>
            <person name="McKernan B."/>
            <person name="McKernan K."/>
            <person name="Mendez-Lago M."/>
            <person name="Minx P."/>
            <person name="Mollenhauer M.U."/>
            <person name="Montooth K."/>
            <person name="Mount S.M."/>
            <person name="Mu X."/>
            <person name="Myers E."/>
            <person name="Negre B."/>
            <person name="Newfeld S."/>
            <person name="Nielsen R."/>
            <person name="Noor M.A."/>
            <person name="O'Grady P."/>
            <person name="Pachter L."/>
            <person name="Papaceit M."/>
            <person name="Parisi M.J."/>
            <person name="Parisi M."/>
            <person name="Parts L."/>
            <person name="Pedersen J.S."/>
            <person name="Pesole G."/>
            <person name="Phillippy A.M."/>
            <person name="Ponting C.P."/>
            <person name="Pop M."/>
            <person name="Porcelli D."/>
            <person name="Powell J.R."/>
            <person name="Prohaska S."/>
            <person name="Pruitt K."/>
            <person name="Puig M."/>
            <person name="Quesneville H."/>
            <person name="Ram K.R."/>
            <person name="Rand D."/>
            <person name="Rasmussen M.D."/>
            <person name="Reed L.K."/>
            <person name="Reenan R."/>
            <person name="Reily A."/>
            <person name="Remington K.A."/>
            <person name="Rieger T.T."/>
            <person name="Ritchie M.G."/>
            <person name="Robin C."/>
            <person name="Rogers Y.H."/>
            <person name="Rohde C."/>
            <person name="Rozas J."/>
            <person name="Rubenfield M.J."/>
            <person name="Ruiz A."/>
            <person name="Russo S."/>
            <person name="Salzberg S.L."/>
            <person name="Sanchez-Gracia A."/>
            <person name="Saranga D.J."/>
            <person name="Sato H."/>
            <person name="Schaeffer S.W."/>
            <person name="Schatz M.C."/>
            <person name="Schlenke T."/>
            <person name="Schwartz R."/>
            <person name="Segarra C."/>
            <person name="Singh R.S."/>
            <person name="Sirot L."/>
            <person name="Sirota M."/>
            <person name="Sisneros N.B."/>
            <person name="Smith C.D."/>
            <person name="Smith T.F."/>
            <person name="Spieth J."/>
            <person name="Stage D.E."/>
            <person name="Stark A."/>
            <person name="Stephan W."/>
            <person name="Strausberg R.L."/>
            <person name="Strempel S."/>
            <person name="Sturgill D."/>
            <person name="Sutton G."/>
            <person name="Sutton G.G."/>
            <person name="Tao W."/>
            <person name="Teichmann S."/>
            <person name="Tobari Y.N."/>
            <person name="Tomimura Y."/>
            <person name="Tsolas J.M."/>
            <person name="Valente V.L."/>
            <person name="Venter E."/>
            <person name="Venter J.C."/>
            <person name="Vicario S."/>
            <person name="Vieira F.G."/>
            <person name="Vilella A.J."/>
            <person name="Villasante A."/>
            <person name="Walenz B."/>
            <person name="Wang J."/>
            <person name="Wasserman M."/>
            <person name="Watts T."/>
            <person name="Wilson D."/>
            <person name="Wilson R.K."/>
            <person name="Wing R.A."/>
            <person name="Wolfner M.F."/>
            <person name="Wong A."/>
            <person name="Wong G.K."/>
            <person name="Wu C.I."/>
            <person name="Wu G."/>
            <person name="Yamamoto D."/>
            <person name="Yang H.P."/>
            <person name="Yang S.P."/>
            <person name="Yorke J.A."/>
            <person name="Yoshida K."/>
            <person name="Zdobnov E."/>
            <person name="Zhang P."/>
            <person name="Zhang Y."/>
            <person name="Zimin A.V."/>
            <person name="Baldwin J."/>
            <person name="Abdouelleil A."/>
            <person name="Abdulkadir J."/>
            <person name="Abebe A."/>
            <person name="Abera B."/>
            <person name="Abreu J."/>
            <person name="Acer S.C."/>
            <person name="Aftuck L."/>
            <person name="Alexander A."/>
            <person name="An P."/>
            <person name="Anderson E."/>
            <person name="Anderson S."/>
            <person name="Arachi H."/>
            <person name="Azer M."/>
            <person name="Bachantsang P."/>
            <person name="Barry A."/>
            <person name="Bayul T."/>
            <person name="Berlin A."/>
            <person name="Bessette D."/>
            <person name="Bloom T."/>
            <person name="Blye J."/>
            <person name="Boguslavskiy L."/>
            <person name="Bonnet C."/>
            <person name="Boukhgalter B."/>
            <person name="Bourzgui I."/>
            <person name="Brown A."/>
            <person name="Cahill P."/>
            <person name="Channer S."/>
            <person name="Cheshatsang Y."/>
            <person name="Chuda L."/>
            <person name="Citroen M."/>
            <person name="Collymore A."/>
            <person name="Cooke P."/>
            <person name="Costello M."/>
            <person name="D'Aco K."/>
            <person name="Daza R."/>
            <person name="De Haan G."/>
            <person name="DeGray S."/>
            <person name="DeMaso C."/>
            <person name="Dhargay N."/>
            <person name="Dooley K."/>
            <person name="Dooley E."/>
            <person name="Doricent M."/>
            <person name="Dorje P."/>
            <person name="Dorjee K."/>
            <person name="Dupes A."/>
            <person name="Elong R."/>
            <person name="Falk J."/>
            <person name="Farina A."/>
            <person name="Faro S."/>
            <person name="Ferguson D."/>
            <person name="Fisher S."/>
            <person name="Foley C.D."/>
            <person name="Franke A."/>
            <person name="Friedrich D."/>
            <person name="Gadbois L."/>
            <person name="Gearin G."/>
            <person name="Gearin C.R."/>
            <person name="Giannoukos G."/>
            <person name="Goode T."/>
            <person name="Graham J."/>
            <person name="Grandbois E."/>
            <person name="Grewal S."/>
            <person name="Gyaltsen K."/>
            <person name="Hafez N."/>
            <person name="Hagos B."/>
            <person name="Hall J."/>
            <person name="Henson C."/>
            <person name="Hollinger A."/>
            <person name="Honan T."/>
            <person name="Huard M.D."/>
            <person name="Hughes L."/>
            <person name="Hurhula B."/>
            <person name="Husby M.E."/>
            <person name="Kamat A."/>
            <person name="Kanga B."/>
            <person name="Kashin S."/>
            <person name="Khazanovich D."/>
            <person name="Kisner P."/>
            <person name="Lance K."/>
            <person name="Lara M."/>
            <person name="Lee W."/>
            <person name="Lennon N."/>
            <person name="Letendre F."/>
            <person name="LeVine R."/>
            <person name="Lipovsky A."/>
            <person name="Liu X."/>
            <person name="Liu J."/>
            <person name="Liu S."/>
            <person name="Lokyitsang T."/>
            <person name="Lokyitsang Y."/>
            <person name="Lubonja R."/>
            <person name="Lui A."/>
            <person name="MacDonald P."/>
            <person name="Magnisalis V."/>
            <person name="Maru K."/>
            <person name="Matthews C."/>
            <person name="McCusker W."/>
            <person name="McDonough S."/>
            <person name="Mehta T."/>
            <person name="Meldrim J."/>
            <person name="Meneus L."/>
            <person name="Mihai O."/>
            <person name="Mihalev A."/>
            <person name="Mihova T."/>
            <person name="Mittelman R."/>
            <person name="Mlenga V."/>
            <person name="Montmayeur A."/>
            <person name="Mulrain L."/>
            <person name="Navidi A."/>
            <person name="Naylor J."/>
            <person name="Negash T."/>
            <person name="Nguyen T."/>
            <person name="Nguyen N."/>
            <person name="Nicol R."/>
            <person name="Norbu C."/>
            <person name="Norbu N."/>
            <person name="Novod N."/>
            <person name="O'Neill B."/>
            <person name="Osman S."/>
            <person name="Markiewicz E."/>
            <person name="Oyono O.L."/>
            <person name="Patti C."/>
            <person name="Phunkhang P."/>
            <person name="Pierre F."/>
            <person name="Priest M."/>
            <person name="Raghuraman S."/>
            <person name="Rege F."/>
            <person name="Reyes R."/>
            <person name="Rise C."/>
            <person name="Rogov P."/>
            <person name="Ross K."/>
            <person name="Ryan E."/>
            <person name="Settipalli S."/>
            <person name="Shea T."/>
            <person name="Sherpa N."/>
            <person name="Shi L."/>
            <person name="Shih D."/>
            <person name="Sparrow T."/>
            <person name="Spaulding J."/>
            <person name="Stalker J."/>
            <person name="Stange-Thomann N."/>
            <person name="Stavropoulos S."/>
            <person name="Stone C."/>
            <person name="Strader C."/>
            <person name="Tesfaye S."/>
            <person name="Thomson T."/>
            <person name="Thoulutsang Y."/>
            <person name="Thoulutsang D."/>
            <person name="Topham K."/>
            <person name="Topping I."/>
            <person name="Tsamla T."/>
            <person name="Vassiliev H."/>
            <person name="Vo A."/>
            <person name="Wangchuk T."/>
            <person name="Wangdi T."/>
            <person name="Weiand M."/>
            <person name="Wilkinson J."/>
            <person name="Wilson A."/>
            <person name="Yadav S."/>
            <person name="Young G."/>
            <person name="Yu Q."/>
            <person name="Zembek L."/>
            <person name="Zhong D."/>
            <person name="Zimmer A."/>
            <person name="Zwirko Z."/>
            <person name="Jaffe D.B."/>
            <person name="Alvarez P."/>
            <person name="Brockman W."/>
            <person name="Butler J."/>
            <person name="Chin C."/>
            <person name="Gnerre S."/>
            <person name="Grabherr M."/>
            <person name="Kleber M."/>
            <person name="Mauceli E."/>
            <person name="MacCallum I."/>
        </authorList>
    </citation>
    <scope>NUCLEOTIDE SEQUENCE [LARGE SCALE GENOMIC DNA]</scope>
    <source>
        <strain evidence="3">Tucson 15010-1051.87</strain>
    </source>
</reference>
<feature type="chain" id="PRO_5006457328" evidence="1">
    <location>
        <begin position="25"/>
        <end position="146"/>
    </location>
</feature>
<dbReference type="InterPro" id="IPR010512">
    <property type="entry name" value="DUF1091"/>
</dbReference>
<keyword evidence="1" id="KW-0732">Signal</keyword>
<protein>
    <submittedName>
        <fullName evidence="2">Uncharacterized protein</fullName>
    </submittedName>
</protein>